<feature type="transmembrane region" description="Helical" evidence="8">
    <location>
        <begin position="127"/>
        <end position="145"/>
    </location>
</feature>
<organism evidence="10 11">
    <name type="scientific">Desulfitobacterium dichloroeliminans (strain LMG P-21439 / DCA1)</name>
    <dbReference type="NCBI Taxonomy" id="871963"/>
    <lineage>
        <taxon>Bacteria</taxon>
        <taxon>Bacillati</taxon>
        <taxon>Bacillota</taxon>
        <taxon>Clostridia</taxon>
        <taxon>Eubacteriales</taxon>
        <taxon>Desulfitobacteriaceae</taxon>
        <taxon>Desulfitobacterium</taxon>
    </lineage>
</organism>
<proteinExistence type="predicted"/>
<feature type="domain" description="Glycosyltransferase RgtA/B/C/D-like" evidence="9">
    <location>
        <begin position="79"/>
        <end position="229"/>
    </location>
</feature>
<feature type="transmembrane region" description="Helical" evidence="8">
    <location>
        <begin position="97"/>
        <end position="115"/>
    </location>
</feature>
<dbReference type="eggNOG" id="COG1807">
    <property type="taxonomic scope" value="Bacteria"/>
</dbReference>
<protein>
    <submittedName>
        <fullName evidence="10">PMT family glycosyltransferase, 4-amino-4-deoxy-L-arabinose transferase</fullName>
    </submittedName>
</protein>
<evidence type="ECO:0000256" key="7">
    <source>
        <dbReference type="ARBA" id="ARBA00023136"/>
    </source>
</evidence>
<evidence type="ECO:0000256" key="3">
    <source>
        <dbReference type="ARBA" id="ARBA00022676"/>
    </source>
</evidence>
<feature type="transmembrane region" description="Helical" evidence="8">
    <location>
        <begin position="270"/>
        <end position="286"/>
    </location>
</feature>
<keyword evidence="5 8" id="KW-0812">Transmembrane</keyword>
<feature type="transmembrane region" description="Helical" evidence="8">
    <location>
        <begin position="322"/>
        <end position="338"/>
    </location>
</feature>
<sequence length="465" mass="52424">MGGMGQRVKGILVFILVVGVILRLQGVENPYLDDQGWRQADTASMALNMLGHLGDFPDVLFPTLNYDGSGPQPVELEFPFLPYLLAWTWTIFGWYDLWGRLWAISFSVLTMIGVYQFGKLTFSIRAGLWAVAFYAVIPLTTYYGRTVMPEPVAQAFSIWALIAVIHWRKEPSFIRLLGASLLMSGAILAKLPQLMIFPVALLLGFYPLQGRIGKMLTYSVLSLFLPMIYYSWVHMGAAGSSQFVSGIFSYQIMGDQNNYVQDLLMNLKRGLGFPTLLALMGMIIMIREESLKNEVHLAMILWAVVCCFYLGVICLKIPLDYYLVPIALPIALLAGFALDKGEQTPTIGVGVLILSLLLTSQYTNDRPKYLWDEQVLTQAKWIREYTQKESVLILSGSPPMTLYYAQRYGYRLISSDDVQAWLDLHTLSGDYLVVLPHSRGEEFRKRIEASFPQVGPGVYKIQDKI</sequence>
<dbReference type="GO" id="GO:0016763">
    <property type="term" value="F:pentosyltransferase activity"/>
    <property type="evidence" value="ECO:0007669"/>
    <property type="project" value="TreeGrafter"/>
</dbReference>
<evidence type="ECO:0000256" key="2">
    <source>
        <dbReference type="ARBA" id="ARBA00022475"/>
    </source>
</evidence>
<evidence type="ECO:0000256" key="5">
    <source>
        <dbReference type="ARBA" id="ARBA00022692"/>
    </source>
</evidence>
<dbReference type="HOGENOM" id="CLU_587575_0_0_9"/>
<dbReference type="GO" id="GO:0005886">
    <property type="term" value="C:plasma membrane"/>
    <property type="evidence" value="ECO:0007669"/>
    <property type="project" value="UniProtKB-SubCell"/>
</dbReference>
<feature type="transmembrane region" description="Helical" evidence="8">
    <location>
        <begin position="298"/>
        <end position="315"/>
    </location>
</feature>
<dbReference type="AlphaFoldDB" id="L0F9T6"/>
<dbReference type="KEGG" id="ddl:Desdi_2366"/>
<keyword evidence="3" id="KW-0328">Glycosyltransferase</keyword>
<keyword evidence="2" id="KW-1003">Cell membrane</keyword>
<dbReference type="InterPro" id="IPR038731">
    <property type="entry name" value="RgtA/B/C-like"/>
</dbReference>
<keyword evidence="6 8" id="KW-1133">Transmembrane helix</keyword>
<comment type="subcellular location">
    <subcellularLocation>
        <location evidence="1">Cell membrane</location>
        <topology evidence="1">Multi-pass membrane protein</topology>
    </subcellularLocation>
</comment>
<name>L0F9T6_DESDL</name>
<feature type="transmembrane region" description="Helical" evidence="8">
    <location>
        <begin position="187"/>
        <end position="208"/>
    </location>
</feature>
<dbReference type="STRING" id="871963.Desdi_2366"/>
<evidence type="ECO:0000313" key="10">
    <source>
        <dbReference type="EMBL" id="AGA69790.1"/>
    </source>
</evidence>
<dbReference type="InterPro" id="IPR050297">
    <property type="entry name" value="LipidA_mod_glycosyltrf_83"/>
</dbReference>
<keyword evidence="7 8" id="KW-0472">Membrane</keyword>
<evidence type="ECO:0000256" key="4">
    <source>
        <dbReference type="ARBA" id="ARBA00022679"/>
    </source>
</evidence>
<keyword evidence="11" id="KW-1185">Reference proteome</keyword>
<dbReference type="Pfam" id="PF13231">
    <property type="entry name" value="PMT_2"/>
    <property type="match status" value="1"/>
</dbReference>
<evidence type="ECO:0000256" key="1">
    <source>
        <dbReference type="ARBA" id="ARBA00004651"/>
    </source>
</evidence>
<reference evidence="11" key="1">
    <citation type="submission" date="2012-02" db="EMBL/GenBank/DDBJ databases">
        <title>Complete sequence of Desulfitobacterium dichloroeliminans LMG P-21439.</title>
        <authorList>
            <person name="Lucas S."/>
            <person name="Han J."/>
            <person name="Lapidus A."/>
            <person name="Cheng J.-F."/>
            <person name="Goodwin L."/>
            <person name="Pitluck S."/>
            <person name="Peters L."/>
            <person name="Ovchinnikova G."/>
            <person name="Teshima H."/>
            <person name="Detter J.C."/>
            <person name="Han C."/>
            <person name="Tapia R."/>
            <person name="Land M."/>
            <person name="Hauser L."/>
            <person name="Kyrpides N."/>
            <person name="Ivanova N."/>
            <person name="Pagani I."/>
            <person name="Kruse T."/>
            <person name="de Vos W.M."/>
            <person name="Boon N."/>
            <person name="Smidt H."/>
            <person name="Woyke T."/>
        </authorList>
    </citation>
    <scope>NUCLEOTIDE SEQUENCE [LARGE SCALE GENOMIC DNA]</scope>
    <source>
        <strain evidence="11">LMG P-21439 / DCA1</strain>
    </source>
</reference>
<dbReference type="EMBL" id="CP003344">
    <property type="protein sequence ID" value="AGA69790.1"/>
    <property type="molecule type" value="Genomic_DNA"/>
</dbReference>
<keyword evidence="4 10" id="KW-0808">Transferase</keyword>
<evidence type="ECO:0000313" key="11">
    <source>
        <dbReference type="Proteomes" id="UP000010797"/>
    </source>
</evidence>
<feature type="transmembrane region" description="Helical" evidence="8">
    <location>
        <begin position="151"/>
        <end position="167"/>
    </location>
</feature>
<dbReference type="GO" id="GO:0009103">
    <property type="term" value="P:lipopolysaccharide biosynthetic process"/>
    <property type="evidence" value="ECO:0007669"/>
    <property type="project" value="UniProtKB-ARBA"/>
</dbReference>
<evidence type="ECO:0000256" key="8">
    <source>
        <dbReference type="SAM" id="Phobius"/>
    </source>
</evidence>
<accession>L0F9T6</accession>
<dbReference type="PANTHER" id="PTHR33908:SF11">
    <property type="entry name" value="MEMBRANE PROTEIN"/>
    <property type="match status" value="1"/>
</dbReference>
<feature type="transmembrane region" description="Helical" evidence="8">
    <location>
        <begin position="344"/>
        <end position="362"/>
    </location>
</feature>
<evidence type="ECO:0000259" key="9">
    <source>
        <dbReference type="Pfam" id="PF13231"/>
    </source>
</evidence>
<dbReference type="PANTHER" id="PTHR33908">
    <property type="entry name" value="MANNOSYLTRANSFERASE YKCB-RELATED"/>
    <property type="match status" value="1"/>
</dbReference>
<dbReference type="Proteomes" id="UP000010797">
    <property type="component" value="Chromosome"/>
</dbReference>
<feature type="transmembrane region" description="Helical" evidence="8">
    <location>
        <begin position="228"/>
        <end position="250"/>
    </location>
</feature>
<evidence type="ECO:0000256" key="6">
    <source>
        <dbReference type="ARBA" id="ARBA00022989"/>
    </source>
</evidence>
<gene>
    <name evidence="10" type="ordered locus">Desdi_2366</name>
</gene>